<dbReference type="CDD" id="cd05233">
    <property type="entry name" value="SDR_c"/>
    <property type="match status" value="1"/>
</dbReference>
<dbReference type="PANTHER" id="PTHR42760:SF123">
    <property type="entry name" value="OXIDOREDUCTASE"/>
    <property type="match status" value="1"/>
</dbReference>
<dbReference type="PANTHER" id="PTHR42760">
    <property type="entry name" value="SHORT-CHAIN DEHYDROGENASES/REDUCTASES FAMILY MEMBER"/>
    <property type="match status" value="1"/>
</dbReference>
<dbReference type="InterPro" id="IPR002347">
    <property type="entry name" value="SDR_fam"/>
</dbReference>
<accession>A0ABN8T573</accession>
<dbReference type="EMBL" id="CALSBS010000001">
    <property type="protein sequence ID" value="CAH6635231.1"/>
    <property type="molecule type" value="Genomic_DNA"/>
</dbReference>
<organism evidence="3 4">
    <name type="scientific">Pseudocitrobacter vendiensis</name>
    <dbReference type="NCBI Taxonomy" id="2488306"/>
    <lineage>
        <taxon>Bacteria</taxon>
        <taxon>Pseudomonadati</taxon>
        <taxon>Pseudomonadota</taxon>
        <taxon>Gammaproteobacteria</taxon>
        <taxon>Enterobacterales</taxon>
        <taxon>Enterobacteriaceae</taxon>
        <taxon>Pseudocitrobacter</taxon>
    </lineage>
</organism>
<proteinExistence type="inferred from homology"/>
<dbReference type="SUPFAM" id="SSF51735">
    <property type="entry name" value="NAD(P)-binding Rossmann-fold domains"/>
    <property type="match status" value="1"/>
</dbReference>
<comment type="caution">
    <text evidence="3">The sequence shown here is derived from an EMBL/GenBank/DDBJ whole genome shotgun (WGS) entry which is preliminary data.</text>
</comment>
<keyword evidence="4" id="KW-1185">Reference proteome</keyword>
<sequence>MSESHQTHDWLGLAGRVFAVSGAASGIGEAIATALAHQGADVALLDRNPEGCEGVKQRLSAYPGRRLVVACDVSSEAQIKEAALSVREKLGPCRGLVNAAGILRPAGLADISVEQWQAQLAVNLTGYLLCAREFAHDMRKAGSGSIVHIGSISGRIPQPWSGAYSPGKAAVGLLSQQIAVEWGTDGIRSNVVAPGMIETALTADYYAQPGVRESREAFTASQRIGKPEDIANAVLFLLSDKSGYINGAELGVDGGLPTMLMGKLPRPGFTGK</sequence>
<dbReference type="Pfam" id="PF13561">
    <property type="entry name" value="adh_short_C2"/>
    <property type="match status" value="1"/>
</dbReference>
<dbReference type="Proteomes" id="UP001152651">
    <property type="component" value="Unassembled WGS sequence"/>
</dbReference>
<feature type="domain" description="Ketoreductase" evidence="2">
    <location>
        <begin position="16"/>
        <end position="190"/>
    </location>
</feature>
<evidence type="ECO:0000256" key="1">
    <source>
        <dbReference type="ARBA" id="ARBA00006484"/>
    </source>
</evidence>
<evidence type="ECO:0000259" key="2">
    <source>
        <dbReference type="SMART" id="SM00822"/>
    </source>
</evidence>
<name>A0ABN8T573_9ENTR</name>
<protein>
    <submittedName>
        <fullName evidence="3">KR domain-containing protein</fullName>
    </submittedName>
</protein>
<evidence type="ECO:0000313" key="4">
    <source>
        <dbReference type="Proteomes" id="UP001152651"/>
    </source>
</evidence>
<dbReference type="RefSeq" id="WP_253896556.1">
    <property type="nucleotide sequence ID" value="NZ_CALSBS010000001.1"/>
</dbReference>
<gene>
    <name evidence="3" type="ORF">FBBNIHIM_00130</name>
</gene>
<evidence type="ECO:0000313" key="3">
    <source>
        <dbReference type="EMBL" id="CAH6635231.1"/>
    </source>
</evidence>
<dbReference type="InterPro" id="IPR057326">
    <property type="entry name" value="KR_dom"/>
</dbReference>
<dbReference type="SMART" id="SM00822">
    <property type="entry name" value="PKS_KR"/>
    <property type="match status" value="1"/>
</dbReference>
<dbReference type="InterPro" id="IPR036291">
    <property type="entry name" value="NAD(P)-bd_dom_sf"/>
</dbReference>
<reference evidence="3" key="1">
    <citation type="submission" date="2022-05" db="EMBL/GenBank/DDBJ databases">
        <authorList>
            <person name="Blom J."/>
        </authorList>
    </citation>
    <scope>NUCLEOTIDE SEQUENCE</scope>
    <source>
        <strain evidence="3">Type strain: CPO20170097</strain>
    </source>
</reference>
<dbReference type="Gene3D" id="3.40.50.720">
    <property type="entry name" value="NAD(P)-binding Rossmann-like Domain"/>
    <property type="match status" value="1"/>
</dbReference>
<comment type="similarity">
    <text evidence="1">Belongs to the short-chain dehydrogenases/reductases (SDR) family.</text>
</comment>
<dbReference type="PRINTS" id="PR00081">
    <property type="entry name" value="GDHRDH"/>
</dbReference>